<feature type="compositionally biased region" description="Basic and acidic residues" evidence="1">
    <location>
        <begin position="53"/>
        <end position="69"/>
    </location>
</feature>
<comment type="caution">
    <text evidence="2">The sequence shown here is derived from an EMBL/GenBank/DDBJ whole genome shotgun (WGS) entry which is preliminary data.</text>
</comment>
<evidence type="ECO:0000313" key="2">
    <source>
        <dbReference type="EMBL" id="KAI1617111.1"/>
    </source>
</evidence>
<evidence type="ECO:0008006" key="4">
    <source>
        <dbReference type="Google" id="ProtNLM"/>
    </source>
</evidence>
<proteinExistence type="predicted"/>
<feature type="region of interest" description="Disordered" evidence="1">
    <location>
        <begin position="44"/>
        <end position="74"/>
    </location>
</feature>
<reference evidence="2" key="1">
    <citation type="journal article" date="2022" name="bioRxiv">
        <title>Deciphering the potential niche of two novel black yeast fungi from a biological soil crust based on their genomes, phenotypes, and melanin regulation.</title>
        <authorList>
            <consortium name="DOE Joint Genome Institute"/>
            <person name="Carr E.C."/>
            <person name="Barton Q."/>
            <person name="Grambo S."/>
            <person name="Sullivan M."/>
            <person name="Renfro C.M."/>
            <person name="Kuo A."/>
            <person name="Pangilinan J."/>
            <person name="Lipzen A."/>
            <person name="Keymanesh K."/>
            <person name="Savage E."/>
            <person name="Barry K."/>
            <person name="Grigoriev I.V."/>
            <person name="Riekhof W.R."/>
            <person name="Harris S.S."/>
        </authorList>
    </citation>
    <scope>NUCLEOTIDE SEQUENCE</scope>
    <source>
        <strain evidence="2">JF 03-4F</strain>
    </source>
</reference>
<dbReference type="PANTHER" id="PTHR38116:SF9">
    <property type="entry name" value="BZIP DOMAIN-CONTAINING PROTEIN"/>
    <property type="match status" value="1"/>
</dbReference>
<dbReference type="PANTHER" id="PTHR38116">
    <property type="entry name" value="CHROMOSOME 7, WHOLE GENOME SHOTGUN SEQUENCE"/>
    <property type="match status" value="1"/>
</dbReference>
<dbReference type="InterPro" id="IPR021833">
    <property type="entry name" value="DUF3425"/>
</dbReference>
<gene>
    <name evidence="2" type="ORF">EDD36DRAFT_154202</name>
</gene>
<sequence>MVSGEEPASGALNVAMMRHAEARSVNEIWAGKTDIKERRRLQNRLNRRAYRKRQTEQNRMRDSHPDRDIPQQARRSRFPGVHVFSVAGASDARWHESISLNAFFTPSKAVLHKSEQMSTSLNPLRGWCRRFEETWLQSGLSGIELGRIPSPEHAENVSDAVICEEHLLSFLNIQNPHPLPMDHLINLVYYNVFRGLSKNIKHLRLDCLQMLFDDCPSPFIAGGLDISVIAPDFHPTLLQRTVPHHPCFDIFPDAVVRDNAINCWRGHESAHQGRLCFTIAGRNTWHEIDIPLRHGFVLWEQPDCVESWEVTEGFVQDWPCLVKGAFRLEAATNSWRGVRGEPPISFA</sequence>
<protein>
    <recommendedName>
        <fullName evidence="4">BZIP domain-containing protein</fullName>
    </recommendedName>
</protein>
<evidence type="ECO:0000313" key="3">
    <source>
        <dbReference type="Proteomes" id="UP001203852"/>
    </source>
</evidence>
<dbReference type="Pfam" id="PF11905">
    <property type="entry name" value="DUF3425"/>
    <property type="match status" value="1"/>
</dbReference>
<name>A0AAN6E2T5_9EURO</name>
<dbReference type="EMBL" id="MU404351">
    <property type="protein sequence ID" value="KAI1617111.1"/>
    <property type="molecule type" value="Genomic_DNA"/>
</dbReference>
<accession>A0AAN6E2T5</accession>
<evidence type="ECO:0000256" key="1">
    <source>
        <dbReference type="SAM" id="MobiDB-lite"/>
    </source>
</evidence>
<keyword evidence="3" id="KW-1185">Reference proteome</keyword>
<organism evidence="2 3">
    <name type="scientific">Exophiala viscosa</name>
    <dbReference type="NCBI Taxonomy" id="2486360"/>
    <lineage>
        <taxon>Eukaryota</taxon>
        <taxon>Fungi</taxon>
        <taxon>Dikarya</taxon>
        <taxon>Ascomycota</taxon>
        <taxon>Pezizomycotina</taxon>
        <taxon>Eurotiomycetes</taxon>
        <taxon>Chaetothyriomycetidae</taxon>
        <taxon>Chaetothyriales</taxon>
        <taxon>Herpotrichiellaceae</taxon>
        <taxon>Exophiala</taxon>
    </lineage>
</organism>
<dbReference type="AlphaFoldDB" id="A0AAN6E2T5"/>
<dbReference type="Proteomes" id="UP001203852">
    <property type="component" value="Unassembled WGS sequence"/>
</dbReference>